<comment type="caution">
    <text evidence="1">The sequence shown here is derived from an EMBL/GenBank/DDBJ whole genome shotgun (WGS) entry which is preliminary data.</text>
</comment>
<dbReference type="OrthoDB" id="9814777at2"/>
<dbReference type="PANTHER" id="PTHR20883">
    <property type="entry name" value="PHYTANOYL-COA DIOXYGENASE DOMAIN CONTAINING 1"/>
    <property type="match status" value="1"/>
</dbReference>
<evidence type="ECO:0000313" key="2">
    <source>
        <dbReference type="Proteomes" id="UP000271925"/>
    </source>
</evidence>
<name>A0A3P1BVA7_9BACT</name>
<dbReference type="RefSeq" id="WP_124875870.1">
    <property type="nucleotide sequence ID" value="NZ_RQJO01000008.1"/>
</dbReference>
<organism evidence="1 2">
    <name type="scientific">Larkinella rosea</name>
    <dbReference type="NCBI Taxonomy" id="2025312"/>
    <lineage>
        <taxon>Bacteria</taxon>
        <taxon>Pseudomonadati</taxon>
        <taxon>Bacteroidota</taxon>
        <taxon>Cytophagia</taxon>
        <taxon>Cytophagales</taxon>
        <taxon>Spirosomataceae</taxon>
        <taxon>Larkinella</taxon>
    </lineage>
</organism>
<dbReference type="InterPro" id="IPR008775">
    <property type="entry name" value="Phytyl_CoA_dOase-like"/>
</dbReference>
<dbReference type="Proteomes" id="UP000271925">
    <property type="component" value="Unassembled WGS sequence"/>
</dbReference>
<evidence type="ECO:0000313" key="1">
    <source>
        <dbReference type="EMBL" id="RRB04793.1"/>
    </source>
</evidence>
<dbReference type="GO" id="GO:0016706">
    <property type="term" value="F:2-oxoglutarate-dependent dioxygenase activity"/>
    <property type="evidence" value="ECO:0007669"/>
    <property type="project" value="UniProtKB-ARBA"/>
</dbReference>
<keyword evidence="1" id="KW-0223">Dioxygenase</keyword>
<reference evidence="1 2" key="1">
    <citation type="submission" date="2018-11" db="EMBL/GenBank/DDBJ databases">
        <authorList>
            <person name="Zhou Z."/>
            <person name="Wang G."/>
        </authorList>
    </citation>
    <scope>NUCLEOTIDE SEQUENCE [LARGE SCALE GENOMIC DNA]</scope>
    <source>
        <strain evidence="1 2">KCTC52004</strain>
    </source>
</reference>
<gene>
    <name evidence="1" type="ORF">EHT25_15120</name>
</gene>
<dbReference type="EMBL" id="RQJO01000008">
    <property type="protein sequence ID" value="RRB04793.1"/>
    <property type="molecule type" value="Genomic_DNA"/>
</dbReference>
<proteinExistence type="predicted"/>
<dbReference type="PANTHER" id="PTHR20883:SF46">
    <property type="entry name" value="PHYTANOYL-COA HYDROXYLASE"/>
    <property type="match status" value="1"/>
</dbReference>
<dbReference type="GO" id="GO:0005506">
    <property type="term" value="F:iron ion binding"/>
    <property type="evidence" value="ECO:0007669"/>
    <property type="project" value="UniProtKB-ARBA"/>
</dbReference>
<dbReference type="Pfam" id="PF05721">
    <property type="entry name" value="PhyH"/>
    <property type="match status" value="1"/>
</dbReference>
<dbReference type="Gene3D" id="2.60.120.620">
    <property type="entry name" value="q2cbj1_9rhob like domain"/>
    <property type="match status" value="1"/>
</dbReference>
<keyword evidence="1" id="KW-0560">Oxidoreductase</keyword>
<accession>A0A3P1BVA7</accession>
<protein>
    <submittedName>
        <fullName evidence="1">Phytanoyl-CoA dioxygenase family protein</fullName>
    </submittedName>
</protein>
<sequence>MESITEKEILCQAFRRDGFVFLPGFLSPEEVNDVNAQLEKLIREVVPTMPPEHAFYENRDDPSTLKQLQTLFSYDPFFHQMMFGSRFENLAAVLLDDAVTGQNMQYFNKPPKIGKPTPAHQDGYYFMLEPNEAVTMWMALEPVDEENGCVRYVRGSHLRGLRPHGRTGVLGFSQGMTDFGTPDDLANEVYFPTQPGDLLVHHSLTIHRADGNASENRTRKALGFIYYAERAKEDMTRKQAYQMQLAAELRARTDTTA</sequence>
<dbReference type="AlphaFoldDB" id="A0A3P1BVA7"/>
<dbReference type="SUPFAM" id="SSF51197">
    <property type="entry name" value="Clavaminate synthase-like"/>
    <property type="match status" value="1"/>
</dbReference>
<keyword evidence="2" id="KW-1185">Reference proteome</keyword>